<evidence type="ECO:0000313" key="4">
    <source>
        <dbReference type="Proteomes" id="UP000280935"/>
    </source>
</evidence>
<comment type="caution">
    <text evidence="3">The sequence shown here is derived from an EMBL/GenBank/DDBJ whole genome shotgun (WGS) entry which is preliminary data.</text>
</comment>
<feature type="region of interest" description="Disordered" evidence="1">
    <location>
        <begin position="101"/>
        <end position="122"/>
    </location>
</feature>
<dbReference type="GO" id="GO:0032196">
    <property type="term" value="P:transposition"/>
    <property type="evidence" value="ECO:0007669"/>
    <property type="project" value="TreeGrafter"/>
</dbReference>
<dbReference type="InterPro" id="IPR025246">
    <property type="entry name" value="IS30-like_HTH"/>
</dbReference>
<sequence>MLRRMLAMTGRAAIARGLDQGWSLRRVAERIGRDVSVVWREIARDTVSGGYRPVSADVAAHQRQCRPKARKVDANPVLKVRVMADLTRSRSPRQIAGRLRAEAADETLGPCTGHRSGRVEES</sequence>
<dbReference type="Pfam" id="PF13936">
    <property type="entry name" value="HTH_38"/>
    <property type="match status" value="1"/>
</dbReference>
<dbReference type="InterPro" id="IPR051917">
    <property type="entry name" value="Transposase-Integrase"/>
</dbReference>
<dbReference type="GO" id="GO:0005829">
    <property type="term" value="C:cytosol"/>
    <property type="evidence" value="ECO:0007669"/>
    <property type="project" value="TreeGrafter"/>
</dbReference>
<reference evidence="3 4" key="1">
    <citation type="submission" date="2018-11" db="EMBL/GenBank/DDBJ databases">
        <title>Genomes From Bacteria Associated with the Canine Oral Cavity: a Test Case for Automated Genome-Based Taxonomic Assignment.</title>
        <authorList>
            <person name="Coil D.A."/>
            <person name="Jospin G."/>
            <person name="Darling A.E."/>
            <person name="Wallis C."/>
            <person name="Davis I.J."/>
            <person name="Harris S."/>
            <person name="Eisen J.A."/>
            <person name="Holcombe L.J."/>
            <person name="O'Flynn C."/>
        </authorList>
    </citation>
    <scope>NUCLEOTIDE SEQUENCE [LARGE SCALE GENOMIC DNA]</scope>
    <source>
        <strain evidence="3 4">OH2822_COT-296</strain>
    </source>
</reference>
<dbReference type="PANTHER" id="PTHR10948:SF23">
    <property type="entry name" value="TRANSPOSASE INSI FOR INSERTION SEQUENCE ELEMENT IS30A-RELATED"/>
    <property type="match status" value="1"/>
</dbReference>
<organism evidence="3 4">
    <name type="scientific">Arachnia propionica</name>
    <dbReference type="NCBI Taxonomy" id="1750"/>
    <lineage>
        <taxon>Bacteria</taxon>
        <taxon>Bacillati</taxon>
        <taxon>Actinomycetota</taxon>
        <taxon>Actinomycetes</taxon>
        <taxon>Propionibacteriales</taxon>
        <taxon>Propionibacteriaceae</taxon>
        <taxon>Arachnia</taxon>
    </lineage>
</organism>
<feature type="domain" description="Transposase IS30-like HTH" evidence="2">
    <location>
        <begin position="11"/>
        <end position="44"/>
    </location>
</feature>
<evidence type="ECO:0000313" key="3">
    <source>
        <dbReference type="EMBL" id="RRD46558.1"/>
    </source>
</evidence>
<evidence type="ECO:0000259" key="2">
    <source>
        <dbReference type="Pfam" id="PF13936"/>
    </source>
</evidence>
<name>A0A3P1WL91_9ACTN</name>
<dbReference type="AlphaFoldDB" id="A0A3P1WL91"/>
<dbReference type="PANTHER" id="PTHR10948">
    <property type="entry name" value="TRANSPOSASE"/>
    <property type="match status" value="1"/>
</dbReference>
<evidence type="ECO:0000256" key="1">
    <source>
        <dbReference type="SAM" id="MobiDB-lite"/>
    </source>
</evidence>
<protein>
    <recommendedName>
        <fullName evidence="2">Transposase IS30-like HTH domain-containing protein</fullName>
    </recommendedName>
</protein>
<dbReference type="EMBL" id="RQYT01000118">
    <property type="protein sequence ID" value="RRD46558.1"/>
    <property type="molecule type" value="Genomic_DNA"/>
</dbReference>
<proteinExistence type="predicted"/>
<gene>
    <name evidence="3" type="ORF">EII35_15510</name>
</gene>
<dbReference type="GO" id="GO:0004803">
    <property type="term" value="F:transposase activity"/>
    <property type="evidence" value="ECO:0007669"/>
    <property type="project" value="TreeGrafter"/>
</dbReference>
<accession>A0A3P1WL91</accession>
<dbReference type="Proteomes" id="UP000280935">
    <property type="component" value="Unassembled WGS sequence"/>
</dbReference>